<accession>A0A833E9P9</accession>
<evidence type="ECO:0000313" key="1">
    <source>
        <dbReference type="EMBL" id="HIQ29672.1"/>
    </source>
</evidence>
<comment type="caution">
    <text evidence="1">The sequence shown here is derived from an EMBL/GenBank/DDBJ whole genome shotgun (WGS) entry which is preliminary data.</text>
</comment>
<evidence type="ECO:0000313" key="2">
    <source>
        <dbReference type="Proteomes" id="UP000608579"/>
    </source>
</evidence>
<dbReference type="Pfam" id="PF06677">
    <property type="entry name" value="Auto_anti-p27"/>
    <property type="match status" value="1"/>
</dbReference>
<evidence type="ECO:0008006" key="3">
    <source>
        <dbReference type="Google" id="ProtNLM"/>
    </source>
</evidence>
<dbReference type="InterPro" id="IPR009563">
    <property type="entry name" value="SSSCA1"/>
</dbReference>
<sequence>MTSRSEDYIKRMSDALRSGAKMLQETCPVCSSPLFSIRGEMWCLKCNKRVVKVSELDEVGEASIPYLLASISNTIYSKIEELNILLQRATEPEEIMKISNTLESLLRLIRESRRIAQEFRQET</sequence>
<dbReference type="EMBL" id="DQVM01000074">
    <property type="protein sequence ID" value="HIQ29672.1"/>
    <property type="molecule type" value="Genomic_DNA"/>
</dbReference>
<dbReference type="Proteomes" id="UP000608579">
    <property type="component" value="Unassembled WGS sequence"/>
</dbReference>
<reference evidence="1" key="1">
    <citation type="journal article" date="2020" name="ISME J.">
        <title>Gammaproteobacteria mediating utilization of methyl-, sulfur- and petroleum organic compounds in deep ocean hydrothermal plumes.</title>
        <authorList>
            <person name="Zhou Z."/>
            <person name="Liu Y."/>
            <person name="Pan J."/>
            <person name="Cron B.R."/>
            <person name="Toner B.M."/>
            <person name="Anantharaman K."/>
            <person name="Breier J.A."/>
            <person name="Dick G.J."/>
            <person name="Li M."/>
        </authorList>
    </citation>
    <scope>NUCLEOTIDE SEQUENCE</scope>
    <source>
        <strain evidence="1">SZUA-1515</strain>
    </source>
</reference>
<organism evidence="1 2">
    <name type="scientific">Caldiarchaeum subterraneum</name>
    <dbReference type="NCBI Taxonomy" id="311458"/>
    <lineage>
        <taxon>Archaea</taxon>
        <taxon>Nitrososphaerota</taxon>
        <taxon>Candidatus Caldarchaeales</taxon>
        <taxon>Candidatus Caldarchaeaceae</taxon>
        <taxon>Candidatus Caldarchaeum</taxon>
    </lineage>
</organism>
<gene>
    <name evidence="1" type="ORF">EYH45_03810</name>
</gene>
<protein>
    <recommendedName>
        <fullName evidence="3">Sjogrens syndrome scleroderma autoantigen 1</fullName>
    </recommendedName>
</protein>
<dbReference type="AlphaFoldDB" id="A0A833E9P9"/>
<proteinExistence type="predicted"/>
<name>A0A833E9P9_CALS0</name>